<proteinExistence type="predicted"/>
<dbReference type="AlphaFoldDB" id="A0A132NPX7"/>
<reference evidence="2 3" key="1">
    <citation type="journal article" date="2015" name="Mol. Biochem. Parasitol.">
        <title>Identification of polymorphic genes for use in assemblage B genotyping assays through comparative genomics of multiple assemblage B Giardia duodenalis isolates.</title>
        <authorList>
            <person name="Wielinga C."/>
            <person name="Thompson R.C."/>
            <person name="Monis P."/>
            <person name="Ryan U."/>
        </authorList>
    </citation>
    <scope>NUCLEOTIDE SEQUENCE [LARGE SCALE GENOMIC DNA]</scope>
    <source>
        <strain evidence="2 3">BAH15c1</strain>
    </source>
</reference>
<name>A0A132NPX7_GIAIN</name>
<gene>
    <name evidence="2" type="ORF">QR46_3883</name>
</gene>
<dbReference type="Proteomes" id="UP000070089">
    <property type="component" value="Unassembled WGS sequence"/>
</dbReference>
<dbReference type="OrthoDB" id="10248436at2759"/>
<sequence length="136" mass="15480">MQKGQSVVAYVKVPYDDEMCWILANLIESEAADGMCVVEDIVEEHPNMKRESYRVNSKYVVKFPQRGAEYKAGDRVLAVWYETNTQNWTSILYPATVLQAYPSTNIPNSVVVKLRYDGDPKISYINALWVIAAPEL</sequence>
<accession>A0A132NPX7</accession>
<dbReference type="Pfam" id="PF07039">
    <property type="entry name" value="SGF29_Tudor"/>
    <property type="match status" value="1"/>
</dbReference>
<dbReference type="InterPro" id="IPR010750">
    <property type="entry name" value="SGF29_tudor-like_dom"/>
</dbReference>
<feature type="domain" description="SGF29 C-terminal" evidence="1">
    <location>
        <begin position="1"/>
        <end position="136"/>
    </location>
</feature>
<dbReference type="EMBL" id="JXTI01000133">
    <property type="protein sequence ID" value="KWX12153.1"/>
    <property type="molecule type" value="Genomic_DNA"/>
</dbReference>
<evidence type="ECO:0000259" key="1">
    <source>
        <dbReference type="PROSITE" id="PS51518"/>
    </source>
</evidence>
<evidence type="ECO:0000313" key="2">
    <source>
        <dbReference type="EMBL" id="KWX12153.1"/>
    </source>
</evidence>
<dbReference type="Gene3D" id="2.30.30.140">
    <property type="match status" value="2"/>
</dbReference>
<protein>
    <recommendedName>
        <fullName evidence="1">SGF29 C-terminal domain-containing protein</fullName>
    </recommendedName>
</protein>
<evidence type="ECO:0000313" key="3">
    <source>
        <dbReference type="Proteomes" id="UP000070089"/>
    </source>
</evidence>
<organism evidence="2 3">
    <name type="scientific">Giardia duodenalis assemblage B</name>
    <dbReference type="NCBI Taxonomy" id="1394984"/>
    <lineage>
        <taxon>Eukaryota</taxon>
        <taxon>Metamonada</taxon>
        <taxon>Diplomonadida</taxon>
        <taxon>Hexamitidae</taxon>
        <taxon>Giardiinae</taxon>
        <taxon>Giardia</taxon>
    </lineage>
</organism>
<comment type="caution">
    <text evidence="2">The sequence shown here is derived from an EMBL/GenBank/DDBJ whole genome shotgun (WGS) entry which is preliminary data.</text>
</comment>
<dbReference type="VEuPathDB" id="GiardiaDB:QR46_3883"/>
<dbReference type="PROSITE" id="PS51518">
    <property type="entry name" value="SGF29_C"/>
    <property type="match status" value="1"/>
</dbReference>